<comment type="caution">
    <text evidence="1">The sequence shown here is derived from an EMBL/GenBank/DDBJ whole genome shotgun (WGS) entry which is preliminary data.</text>
</comment>
<dbReference type="Proteomes" id="UP000005309">
    <property type="component" value="Unassembled WGS sequence"/>
</dbReference>
<sequence length="106" mass="12046">MMAFGEGDAMNHLPFKNYMEDVVGDMLTRLAAQYPDVCMCDRCRTDMMMIALNNLPPCYVSTHKGNVLKRVEGMEPQCEVEILAETLRAMQIVNGQPHHERNEEGI</sequence>
<gene>
    <name evidence="1" type="ORF">HMPREF0908_0019</name>
</gene>
<evidence type="ECO:0008006" key="3">
    <source>
        <dbReference type="Google" id="ProtNLM"/>
    </source>
</evidence>
<keyword evidence="2" id="KW-1185">Reference proteome</keyword>
<dbReference type="InterPro" id="IPR019657">
    <property type="entry name" value="ComFB"/>
</dbReference>
<evidence type="ECO:0000313" key="2">
    <source>
        <dbReference type="Proteomes" id="UP000005309"/>
    </source>
</evidence>
<name>C4V0H5_9FIRM</name>
<dbReference type="HOGENOM" id="CLU_170941_0_0_9"/>
<organism evidence="1 2">
    <name type="scientific">Selenomonas flueggei ATCC 43531</name>
    <dbReference type="NCBI Taxonomy" id="638302"/>
    <lineage>
        <taxon>Bacteria</taxon>
        <taxon>Bacillati</taxon>
        <taxon>Bacillota</taxon>
        <taxon>Negativicutes</taxon>
        <taxon>Selenomonadales</taxon>
        <taxon>Selenomonadaceae</taxon>
        <taxon>Selenomonas</taxon>
    </lineage>
</organism>
<accession>C4V0H5</accession>
<dbReference type="EMBL" id="ACLA01000001">
    <property type="protein sequence ID" value="EEQ49647.1"/>
    <property type="molecule type" value="Genomic_DNA"/>
</dbReference>
<dbReference type="STRING" id="638302.HMPREF0908_0019"/>
<protein>
    <recommendedName>
        <fullName evidence="3">Late competence development protein ComFB</fullName>
    </recommendedName>
</protein>
<reference evidence="1 2" key="1">
    <citation type="submission" date="2009-04" db="EMBL/GenBank/DDBJ databases">
        <authorList>
            <person name="Qin X."/>
            <person name="Bachman B."/>
            <person name="Battles P."/>
            <person name="Bell A."/>
            <person name="Bess C."/>
            <person name="Bickham C."/>
            <person name="Chaboub L."/>
            <person name="Chen D."/>
            <person name="Coyle M."/>
            <person name="Deiros D.R."/>
            <person name="Dinh H."/>
            <person name="Forbes L."/>
            <person name="Fowler G."/>
            <person name="Francisco L."/>
            <person name="Fu Q."/>
            <person name="Gubbala S."/>
            <person name="Hale W."/>
            <person name="Han Y."/>
            <person name="Hemphill L."/>
            <person name="Highlander S.K."/>
            <person name="Hirani K."/>
            <person name="Hogues M."/>
            <person name="Jackson L."/>
            <person name="Jakkamsetti A."/>
            <person name="Javaid M."/>
            <person name="Jiang H."/>
            <person name="Korchina V."/>
            <person name="Kovar C."/>
            <person name="Lara F."/>
            <person name="Lee S."/>
            <person name="Mata R."/>
            <person name="Mathew T."/>
            <person name="Moen C."/>
            <person name="Morales K."/>
            <person name="Munidasa M."/>
            <person name="Nazareth L."/>
            <person name="Ngo R."/>
            <person name="Nguyen L."/>
            <person name="Okwuonu G."/>
            <person name="Ongeri F."/>
            <person name="Patil S."/>
            <person name="Petrosino J."/>
            <person name="Pham C."/>
            <person name="Pham P."/>
            <person name="Pu L.-L."/>
            <person name="Puazo M."/>
            <person name="Raj R."/>
            <person name="Reid J."/>
            <person name="Rouhana J."/>
            <person name="Saada N."/>
            <person name="Shang Y."/>
            <person name="Simmons D."/>
            <person name="Thornton R."/>
            <person name="Warren J."/>
            <person name="Weissenberger G."/>
            <person name="Zhang J."/>
            <person name="Zhang L."/>
            <person name="Zhou C."/>
            <person name="Zhu D."/>
            <person name="Muzny D."/>
            <person name="Worley K."/>
            <person name="Gibbs R."/>
        </authorList>
    </citation>
    <scope>NUCLEOTIDE SEQUENCE [LARGE SCALE GENOMIC DNA]</scope>
    <source>
        <strain evidence="1 2">ATCC 43531</strain>
    </source>
</reference>
<dbReference type="eggNOG" id="ENOG5030AYV">
    <property type="taxonomic scope" value="Bacteria"/>
</dbReference>
<proteinExistence type="predicted"/>
<dbReference type="AlphaFoldDB" id="C4V0H5"/>
<dbReference type="Pfam" id="PF10719">
    <property type="entry name" value="ComFB"/>
    <property type="match status" value="1"/>
</dbReference>
<evidence type="ECO:0000313" key="1">
    <source>
        <dbReference type="EMBL" id="EEQ49647.1"/>
    </source>
</evidence>